<reference evidence="3" key="1">
    <citation type="submission" date="2021-06" db="EMBL/GenBank/DDBJ databases">
        <title>Paracoccus bacterium XHP0099 sp. nov., isolated from the surface waters of the Yellow Sea.</title>
        <authorList>
            <person name="Xue H."/>
            <person name="Zhang D."/>
        </authorList>
    </citation>
    <scope>NUCLEOTIDE SEQUENCE</scope>
    <source>
        <strain evidence="3">XHP0099</strain>
    </source>
</reference>
<keyword evidence="1 3" id="KW-0378">Hydrolase</keyword>
<sequence>MKLNHTITGQDAGLPVVLAHGLFGQGRNLGALARRLGQARRIITVDMRNHGDSPHDPDHSYAAMAGDLADTIESLGGKADLAGHSMGGKAAMALALTRPDLIRKLVVMDIAPVAYSHTQLPLIAAMEGLDLTGISRRSEADAALSGEVHSAGLRAFLLQSLDLKADPPQWRLNLPVLRAEMPGILSWPAGLPKTGFDGPAMAMIGARSDYVDAAGQDALRAHFPQIRVVTLKDAGHWMHADAPEAVAETLAAFLGAG</sequence>
<dbReference type="PANTHER" id="PTHR46118:SF4">
    <property type="entry name" value="PROTEIN ABHD11"/>
    <property type="match status" value="1"/>
</dbReference>
<dbReference type="InterPro" id="IPR000073">
    <property type="entry name" value="AB_hydrolase_1"/>
</dbReference>
<protein>
    <submittedName>
        <fullName evidence="3">Alpha/beta fold hydrolase</fullName>
    </submittedName>
</protein>
<evidence type="ECO:0000313" key="4">
    <source>
        <dbReference type="Proteomes" id="UP001166191"/>
    </source>
</evidence>
<accession>A0ABS6AML0</accession>
<evidence type="ECO:0000313" key="3">
    <source>
        <dbReference type="EMBL" id="MBU3031830.1"/>
    </source>
</evidence>
<gene>
    <name evidence="3" type="ORF">KNW02_17125</name>
</gene>
<feature type="domain" description="AB hydrolase-1" evidence="2">
    <location>
        <begin position="15"/>
        <end position="243"/>
    </location>
</feature>
<dbReference type="Proteomes" id="UP001166191">
    <property type="component" value="Unassembled WGS sequence"/>
</dbReference>
<keyword evidence="4" id="KW-1185">Reference proteome</keyword>
<dbReference type="RefSeq" id="WP_216034451.1">
    <property type="nucleotide sequence ID" value="NZ_JAHKNG010000042.1"/>
</dbReference>
<evidence type="ECO:0000256" key="1">
    <source>
        <dbReference type="ARBA" id="ARBA00022801"/>
    </source>
</evidence>
<dbReference type="EMBL" id="JAHKNG010000042">
    <property type="protein sequence ID" value="MBU3031830.1"/>
    <property type="molecule type" value="Genomic_DNA"/>
</dbReference>
<evidence type="ECO:0000259" key="2">
    <source>
        <dbReference type="Pfam" id="PF00561"/>
    </source>
</evidence>
<comment type="caution">
    <text evidence="3">The sequence shown here is derived from an EMBL/GenBank/DDBJ whole genome shotgun (WGS) entry which is preliminary data.</text>
</comment>
<organism evidence="3 4">
    <name type="scientific">Paracoccus marinaquae</name>
    <dbReference type="NCBI Taxonomy" id="2841926"/>
    <lineage>
        <taxon>Bacteria</taxon>
        <taxon>Pseudomonadati</taxon>
        <taxon>Pseudomonadota</taxon>
        <taxon>Alphaproteobacteria</taxon>
        <taxon>Rhodobacterales</taxon>
        <taxon>Paracoccaceae</taxon>
        <taxon>Paracoccus</taxon>
    </lineage>
</organism>
<dbReference type="Pfam" id="PF00561">
    <property type="entry name" value="Abhydrolase_1"/>
    <property type="match status" value="1"/>
</dbReference>
<dbReference type="PANTHER" id="PTHR46118">
    <property type="entry name" value="PROTEIN ABHD11"/>
    <property type="match status" value="1"/>
</dbReference>
<proteinExistence type="predicted"/>
<dbReference type="GO" id="GO:0016787">
    <property type="term" value="F:hydrolase activity"/>
    <property type="evidence" value="ECO:0007669"/>
    <property type="project" value="UniProtKB-KW"/>
</dbReference>
<name>A0ABS6AML0_9RHOB</name>